<protein>
    <submittedName>
        <fullName evidence="2">Uncharacterized protein</fullName>
    </submittedName>
</protein>
<dbReference type="Proteomes" id="UP000785759">
    <property type="component" value="Unassembled WGS sequence"/>
</dbReference>
<evidence type="ECO:0000313" key="3">
    <source>
        <dbReference type="Proteomes" id="UP000785759"/>
    </source>
</evidence>
<organism evidence="2 3">
    <name type="scientific">Levilactobacillus brevis</name>
    <name type="common">Lactobacillus brevis</name>
    <dbReference type="NCBI Taxonomy" id="1580"/>
    <lineage>
        <taxon>Bacteria</taxon>
        <taxon>Bacillati</taxon>
        <taxon>Bacillota</taxon>
        <taxon>Bacilli</taxon>
        <taxon>Lactobacillales</taxon>
        <taxon>Lactobacillaceae</taxon>
        <taxon>Levilactobacillus</taxon>
    </lineage>
</organism>
<dbReference type="AlphaFoldDB" id="A0AAJ5FK20"/>
<feature type="region of interest" description="Disordered" evidence="1">
    <location>
        <begin position="464"/>
        <end position="484"/>
    </location>
</feature>
<sequence length="507" mass="56265">MDDFARLLTENVYMKSSAMPLVSFDHSRQDAVNTALEVSSEIQLAMQHGATDLGIYPNPRAAKKIFTGENMPVAYHVKGYTAADIMQLRVMVVDLDGDTTTGAEKVARAQEIAKANNLPAITGALHTSRNHVTLLWAINSAPLIATYNRISYHLATLFSELGADYNATADKMLRLPGSINTKTGDPVSYQRLESSKRITRTSKLSSFIMNEHKYITGDDTKPTHKAKKAPKAIAGSYDLFNAKAMKALHGLFIERGGVSEGMRNVAYRQAASLYTWTSESHRTAAMSEQLEYIAGQVENQREAGYTFKKAMQDVATNGAKPFNKAKLAAMLEITPDECQRWPILDPNKRSHKRTHKAKQRRRVQITESAARIAQVARERGIFAIMTMSERELSAAMFSDGRDHRKVAGRARKALLDESRKHAAETLRRGAVAIIQNEGTQYSGRVYCGGYVLTVAGKGLTLAKGNRPQRHPKAPPIYHSRPGINWQKCKRPKHLEPQGLEPYTSKTP</sequence>
<reference evidence="2" key="1">
    <citation type="submission" date="2018-05" db="EMBL/GenBank/DDBJ databases">
        <title>Genome Comparison of Lactic Acid Bacteria Isolated from non-Wheat Sourdough.</title>
        <authorList>
            <person name="Rice T."/>
            <person name="Axel C."/>
            <person name="Lynch K.M."/>
            <person name="Benz C."/>
            <person name="Arendt E.K."/>
            <person name="Coffey A."/>
        </authorList>
    </citation>
    <scope>NUCLEOTIDE SEQUENCE</scope>
    <source>
        <strain evidence="2">TR055</strain>
    </source>
</reference>
<proteinExistence type="predicted"/>
<accession>A0AAJ5FK20</accession>
<evidence type="ECO:0000256" key="1">
    <source>
        <dbReference type="SAM" id="MobiDB-lite"/>
    </source>
</evidence>
<gene>
    <name evidence="2" type="ORF">DIS17_12120</name>
</gene>
<comment type="caution">
    <text evidence="2">The sequence shown here is derived from an EMBL/GenBank/DDBJ whole genome shotgun (WGS) entry which is preliminary data.</text>
</comment>
<name>A0AAJ5FK20_LEVBR</name>
<evidence type="ECO:0000313" key="2">
    <source>
        <dbReference type="EMBL" id="TOZ01362.1"/>
    </source>
</evidence>
<dbReference type="EMBL" id="QFDK01000020">
    <property type="protein sequence ID" value="TOZ01362.1"/>
    <property type="molecule type" value="Genomic_DNA"/>
</dbReference>